<dbReference type="InterPro" id="IPR023494">
    <property type="entry name" value="Cyt_c_bgen_Ccs1/CcsB/ResB"/>
</dbReference>
<feature type="transmembrane region" description="Helical" evidence="7">
    <location>
        <begin position="195"/>
        <end position="216"/>
    </location>
</feature>
<keyword evidence="3" id="KW-0201">Cytochrome c-type biogenesis</keyword>
<comment type="subcellular location">
    <subcellularLocation>
        <location evidence="1">Membrane</location>
        <topology evidence="1">Multi-pass membrane protein</topology>
    </subcellularLocation>
</comment>
<evidence type="ECO:0000256" key="7">
    <source>
        <dbReference type="SAM" id="Phobius"/>
    </source>
</evidence>
<dbReference type="GO" id="GO:0016020">
    <property type="term" value="C:membrane"/>
    <property type="evidence" value="ECO:0007669"/>
    <property type="project" value="UniProtKB-SubCell"/>
</dbReference>
<feature type="transmembrane region" description="Helical" evidence="7">
    <location>
        <begin position="472"/>
        <end position="490"/>
    </location>
</feature>
<keyword evidence="2 7" id="KW-0812">Transmembrane</keyword>
<dbReference type="EMBL" id="JACCFP010000001">
    <property type="protein sequence ID" value="NYI99528.1"/>
    <property type="molecule type" value="Genomic_DNA"/>
</dbReference>
<feature type="transmembrane region" description="Helical" evidence="7">
    <location>
        <begin position="101"/>
        <end position="120"/>
    </location>
</feature>
<dbReference type="PANTHER" id="PTHR31566:SF0">
    <property type="entry name" value="CYTOCHROME C BIOGENESIS PROTEIN CCS1, CHLOROPLASTIC"/>
    <property type="match status" value="1"/>
</dbReference>
<evidence type="ECO:0000256" key="1">
    <source>
        <dbReference type="ARBA" id="ARBA00004141"/>
    </source>
</evidence>
<sequence length="555" mass="60261">MSKSDEPEVSRLGARAPRTSTTGRKPGELTARELLRWTWRQVTSMRTALVLLLLLALAAVPGSVIPQSGVDSLAVSRWKDEHPDLTPIYEKLDLFSVYDSVWFSAIYLLLVVSLVGCIIPRTLVYLKAFRAEPPAAPRNLQRMPDATSYETDLAPEIVLERAREVLGRRHRLRRTAAGDDFVGGERGRLREVGNLVFHLSVLVVLAGFAIGGLFGYQGGVIIVQANDDCAKCGVFSNTLTQYDDFDPGGLFTPDQLDEFGFTVEDFDATWLREGPNAGTAQGFSADVSYHQGKDGEEKQYDLRVNHPLSIGDTDVFLIGHGYAPVITVRDGEGNVAYSGPTVFLPQDASFVSYGVIKAPAAQPEQIGLDGLLYPTFEMVDGNPVSVFPDDLFPLVSMLVYSGDLGLDDGAAQSVYVLDKDSATQVTDDDGKPVRLDLRLGERKKIPGLGSVEFESVQPWVRVQISQTPGKEVALVGVVLALIGLCGSLFIRPRRVWVRARTVPSGPAGEGSADEGATMGRTLVEVAVLDRSGNDEVGEVVADIVRRLQEEQVSQA</sequence>
<feature type="region of interest" description="Disordered" evidence="6">
    <location>
        <begin position="1"/>
        <end position="25"/>
    </location>
</feature>
<keyword evidence="10" id="KW-1185">Reference proteome</keyword>
<evidence type="ECO:0000313" key="10">
    <source>
        <dbReference type="Proteomes" id="UP000530424"/>
    </source>
</evidence>
<evidence type="ECO:0000256" key="3">
    <source>
        <dbReference type="ARBA" id="ARBA00022748"/>
    </source>
</evidence>
<dbReference type="PANTHER" id="PTHR31566">
    <property type="entry name" value="CYTOCHROME C BIOGENESIS PROTEIN CCS1, CHLOROPLASTIC"/>
    <property type="match status" value="1"/>
</dbReference>
<keyword evidence="4 7" id="KW-1133">Transmembrane helix</keyword>
<comment type="caution">
    <text evidence="9">The sequence shown here is derived from an EMBL/GenBank/DDBJ whole genome shotgun (WGS) entry which is preliminary data.</text>
</comment>
<evidence type="ECO:0000259" key="8">
    <source>
        <dbReference type="Pfam" id="PF05140"/>
    </source>
</evidence>
<evidence type="ECO:0000256" key="2">
    <source>
        <dbReference type="ARBA" id="ARBA00022692"/>
    </source>
</evidence>
<dbReference type="InterPro" id="IPR007816">
    <property type="entry name" value="ResB-like_domain"/>
</dbReference>
<dbReference type="AlphaFoldDB" id="A0A853BW96"/>
<gene>
    <name evidence="9" type="ORF">HNR19_000227</name>
</gene>
<name>A0A853BW96_9ACTN</name>
<feature type="domain" description="ResB-like" evidence="8">
    <location>
        <begin position="45"/>
        <end position="538"/>
    </location>
</feature>
<accession>A0A853BW96</accession>
<evidence type="ECO:0000256" key="6">
    <source>
        <dbReference type="SAM" id="MobiDB-lite"/>
    </source>
</evidence>
<dbReference type="Proteomes" id="UP000530424">
    <property type="component" value="Unassembled WGS sequence"/>
</dbReference>
<evidence type="ECO:0000256" key="4">
    <source>
        <dbReference type="ARBA" id="ARBA00022989"/>
    </source>
</evidence>
<keyword evidence="5 7" id="KW-0472">Membrane</keyword>
<evidence type="ECO:0000256" key="5">
    <source>
        <dbReference type="ARBA" id="ARBA00023136"/>
    </source>
</evidence>
<organism evidence="9 10">
    <name type="scientific">Nocardioides thalensis</name>
    <dbReference type="NCBI Taxonomy" id="1914755"/>
    <lineage>
        <taxon>Bacteria</taxon>
        <taxon>Bacillati</taxon>
        <taxon>Actinomycetota</taxon>
        <taxon>Actinomycetes</taxon>
        <taxon>Propionibacteriales</taxon>
        <taxon>Nocardioidaceae</taxon>
        <taxon>Nocardioides</taxon>
    </lineage>
</organism>
<proteinExistence type="predicted"/>
<dbReference type="Pfam" id="PF05140">
    <property type="entry name" value="ResB"/>
    <property type="match status" value="1"/>
</dbReference>
<dbReference type="GO" id="GO:0017004">
    <property type="term" value="P:cytochrome complex assembly"/>
    <property type="evidence" value="ECO:0007669"/>
    <property type="project" value="UniProtKB-KW"/>
</dbReference>
<protein>
    <submittedName>
        <fullName evidence="9">Cytochrome c biogenesis protein</fullName>
    </submittedName>
</protein>
<reference evidence="9 10" key="1">
    <citation type="submission" date="2020-07" db="EMBL/GenBank/DDBJ databases">
        <title>Sequencing the genomes of 1000 actinobacteria strains.</title>
        <authorList>
            <person name="Klenk H.-P."/>
        </authorList>
    </citation>
    <scope>NUCLEOTIDE SEQUENCE [LARGE SCALE GENOMIC DNA]</scope>
    <source>
        <strain evidence="9 10">DSM 103833</strain>
    </source>
</reference>
<dbReference type="RefSeq" id="WP_343046995.1">
    <property type="nucleotide sequence ID" value="NZ_JACCFP010000001.1"/>
</dbReference>
<feature type="transmembrane region" description="Helical" evidence="7">
    <location>
        <begin position="48"/>
        <end position="65"/>
    </location>
</feature>
<evidence type="ECO:0000313" key="9">
    <source>
        <dbReference type="EMBL" id="NYI99528.1"/>
    </source>
</evidence>